<dbReference type="EMBL" id="JAATVY010000007">
    <property type="protein sequence ID" value="NJC70648.1"/>
    <property type="molecule type" value="Genomic_DNA"/>
</dbReference>
<gene>
    <name evidence="2" type="ORF">HC031_13130</name>
</gene>
<dbReference type="Gene3D" id="1.20.144.10">
    <property type="entry name" value="Phosphatidic acid phosphatase type 2/haloperoxidase"/>
    <property type="match status" value="1"/>
</dbReference>
<keyword evidence="1" id="KW-1133">Transmembrane helix</keyword>
<organism evidence="2 3">
    <name type="scientific">Planosporangium thailandense</name>
    <dbReference type="NCBI Taxonomy" id="765197"/>
    <lineage>
        <taxon>Bacteria</taxon>
        <taxon>Bacillati</taxon>
        <taxon>Actinomycetota</taxon>
        <taxon>Actinomycetes</taxon>
        <taxon>Micromonosporales</taxon>
        <taxon>Micromonosporaceae</taxon>
        <taxon>Planosporangium</taxon>
    </lineage>
</organism>
<feature type="transmembrane region" description="Helical" evidence="1">
    <location>
        <begin position="182"/>
        <end position="199"/>
    </location>
</feature>
<dbReference type="RefSeq" id="WP_167925548.1">
    <property type="nucleotide sequence ID" value="NZ_JAATVY010000007.1"/>
</dbReference>
<keyword evidence="1" id="KW-0472">Membrane</keyword>
<proteinExistence type="predicted"/>
<keyword evidence="3" id="KW-1185">Reference proteome</keyword>
<feature type="transmembrane region" description="Helical" evidence="1">
    <location>
        <begin position="112"/>
        <end position="133"/>
    </location>
</feature>
<dbReference type="Proteomes" id="UP000722989">
    <property type="component" value="Unassembled WGS sequence"/>
</dbReference>
<sequence>MTEAHTSERTTAYQVARTVTYVFSPVVLATLQLFAVPVHAVGLVRGLGWGLFAVAFVSVAPLAYILVRVRRRTLSDVHIRTREHRRVPFIVGLVTVGVGLVLLALTGAPRDLLALVAAFVALTIATIAITSWWKISVHAMVAMMTAVILAAVYGPALIVTVAAVALIGWARVELRDHTVGQVLAGALLGLGVAGLFVLAR</sequence>
<feature type="transmembrane region" description="Helical" evidence="1">
    <location>
        <begin position="145"/>
        <end position="170"/>
    </location>
</feature>
<accession>A0ABX0XX64</accession>
<keyword evidence="1" id="KW-0812">Transmembrane</keyword>
<feature type="transmembrane region" description="Helical" evidence="1">
    <location>
        <begin position="47"/>
        <end position="67"/>
    </location>
</feature>
<feature type="transmembrane region" description="Helical" evidence="1">
    <location>
        <begin position="21"/>
        <end position="41"/>
    </location>
</feature>
<evidence type="ECO:0000313" key="2">
    <source>
        <dbReference type="EMBL" id="NJC70648.1"/>
    </source>
</evidence>
<evidence type="ECO:0000313" key="3">
    <source>
        <dbReference type="Proteomes" id="UP000722989"/>
    </source>
</evidence>
<name>A0ABX0XX64_9ACTN</name>
<reference evidence="2 3" key="1">
    <citation type="submission" date="2020-03" db="EMBL/GenBank/DDBJ databases">
        <title>WGS of the type strain of Planosporangium spp.</title>
        <authorList>
            <person name="Thawai C."/>
        </authorList>
    </citation>
    <scope>NUCLEOTIDE SEQUENCE [LARGE SCALE GENOMIC DNA]</scope>
    <source>
        <strain evidence="2 3">TBRC 5610</strain>
    </source>
</reference>
<feature type="transmembrane region" description="Helical" evidence="1">
    <location>
        <begin position="87"/>
        <end position="106"/>
    </location>
</feature>
<evidence type="ECO:0000256" key="1">
    <source>
        <dbReference type="SAM" id="Phobius"/>
    </source>
</evidence>
<protein>
    <submittedName>
        <fullName evidence="2">Phosphoesterase PA-phosphatase</fullName>
    </submittedName>
</protein>
<comment type="caution">
    <text evidence="2">The sequence shown here is derived from an EMBL/GenBank/DDBJ whole genome shotgun (WGS) entry which is preliminary data.</text>
</comment>